<dbReference type="SUPFAM" id="SSF48403">
    <property type="entry name" value="Ankyrin repeat"/>
    <property type="match status" value="1"/>
</dbReference>
<dbReference type="Pfam" id="PF13637">
    <property type="entry name" value="Ank_4"/>
    <property type="match status" value="1"/>
</dbReference>
<dbReference type="InterPro" id="IPR052050">
    <property type="entry name" value="SecEffector_AnkRepeat"/>
</dbReference>
<proteinExistence type="predicted"/>
<protein>
    <submittedName>
        <fullName evidence="1">Uncharacterized protein</fullName>
    </submittedName>
</protein>
<dbReference type="GeneID" id="19013247"/>
<dbReference type="EMBL" id="FO082269">
    <property type="protein sequence ID" value="CCO18108.1"/>
    <property type="molecule type" value="Genomic_DNA"/>
</dbReference>
<dbReference type="Proteomes" id="UP000198341">
    <property type="component" value="Chromosome 10"/>
</dbReference>
<dbReference type="OrthoDB" id="536067at2759"/>
<dbReference type="KEGG" id="bpg:Bathy10g01710"/>
<sequence length="285" mass="32966">MPKTRAQKRRIGERDVWSLIVNNDDVSFKHILPRLNATDVKFLYGVNSETRKLIKRSSRASDLKKGFKVEQMSSISTLEFSWENKPLWPSNWSETNFCYQVAQTNKLEFLEWAREEKKCKWDDLTIKTAARQGNLEMVKYCVANECPIDAWACANAAGHGHLECLKYLHEEVKATWDAGTGIWAAENGHLHILEYLVERKYDEYGVVFGEACKYAAENGHLDCLKYLHETTKAPWDEDAVREAHENDRIECLQYLLDNDCPLPPGWRYEDGELHVVESESESESE</sequence>
<name>K8F923_9CHLO</name>
<gene>
    <name evidence="1" type="ordered locus">Bathy10g01710</name>
</gene>
<dbReference type="PANTHER" id="PTHR46586:SF3">
    <property type="entry name" value="ANKYRIN REPEAT-CONTAINING PROTEIN"/>
    <property type="match status" value="1"/>
</dbReference>
<dbReference type="RefSeq" id="XP_007510575.1">
    <property type="nucleotide sequence ID" value="XM_007510513.1"/>
</dbReference>
<dbReference type="InterPro" id="IPR002110">
    <property type="entry name" value="Ankyrin_rpt"/>
</dbReference>
<dbReference type="AlphaFoldDB" id="K8F923"/>
<dbReference type="Pfam" id="PF12796">
    <property type="entry name" value="Ank_2"/>
    <property type="match status" value="1"/>
</dbReference>
<evidence type="ECO:0000313" key="2">
    <source>
        <dbReference type="Proteomes" id="UP000198341"/>
    </source>
</evidence>
<evidence type="ECO:0000313" key="1">
    <source>
        <dbReference type="EMBL" id="CCO18108.1"/>
    </source>
</evidence>
<dbReference type="InterPro" id="IPR036770">
    <property type="entry name" value="Ankyrin_rpt-contain_sf"/>
</dbReference>
<dbReference type="PANTHER" id="PTHR46586">
    <property type="entry name" value="ANKYRIN REPEAT-CONTAINING PROTEIN"/>
    <property type="match status" value="1"/>
</dbReference>
<organism evidence="1 2">
    <name type="scientific">Bathycoccus prasinos</name>
    <dbReference type="NCBI Taxonomy" id="41875"/>
    <lineage>
        <taxon>Eukaryota</taxon>
        <taxon>Viridiplantae</taxon>
        <taxon>Chlorophyta</taxon>
        <taxon>Mamiellophyceae</taxon>
        <taxon>Mamiellales</taxon>
        <taxon>Bathycoccaceae</taxon>
        <taxon>Bathycoccus</taxon>
    </lineage>
</organism>
<keyword evidence="2" id="KW-1185">Reference proteome</keyword>
<dbReference type="Gene3D" id="1.25.40.20">
    <property type="entry name" value="Ankyrin repeat-containing domain"/>
    <property type="match status" value="1"/>
</dbReference>
<reference evidence="1 2" key="1">
    <citation type="submission" date="2011-10" db="EMBL/GenBank/DDBJ databases">
        <authorList>
            <person name="Genoscope - CEA"/>
        </authorList>
    </citation>
    <scope>NUCLEOTIDE SEQUENCE [LARGE SCALE GENOMIC DNA]</scope>
    <source>
        <strain evidence="1 2">RCC 1105</strain>
    </source>
</reference>
<accession>K8F923</accession>